<dbReference type="OrthoDB" id="9777884at2"/>
<dbReference type="Proteomes" id="UP000187367">
    <property type="component" value="Unassembled WGS sequence"/>
</dbReference>
<accession>A0A1R1S295</accession>
<dbReference type="InterPro" id="IPR006015">
    <property type="entry name" value="Universal_stress_UspA"/>
</dbReference>
<organism evidence="3 4">
    <name type="scientific">Bacillus swezeyi</name>
    <dbReference type="NCBI Taxonomy" id="1925020"/>
    <lineage>
        <taxon>Bacteria</taxon>
        <taxon>Bacillati</taxon>
        <taxon>Bacillota</taxon>
        <taxon>Bacilli</taxon>
        <taxon>Bacillales</taxon>
        <taxon>Bacillaceae</taxon>
        <taxon>Bacillus</taxon>
    </lineage>
</organism>
<comment type="similarity">
    <text evidence="1">Belongs to the universal stress protein A family.</text>
</comment>
<dbReference type="Gene3D" id="3.40.50.620">
    <property type="entry name" value="HUPs"/>
    <property type="match status" value="1"/>
</dbReference>
<sequence length="139" mass="15361">MYQKILLAVDGSAHSERSADHAIKIAKLTAEAEVELIYVLDYSKSKSEVLHSASLAELESARRNKLKNIEEKYQTADVSYQITMKHGEPGPTIVSHANDHDFDMVIVGSRGLNSLQEMVLGSVSHKVAKRVNCPVMIVK</sequence>
<accession>A0A1R1QQT1</accession>
<dbReference type="AlphaFoldDB" id="A0A1R1S295"/>
<dbReference type="InterPro" id="IPR006016">
    <property type="entry name" value="UspA"/>
</dbReference>
<evidence type="ECO:0000256" key="1">
    <source>
        <dbReference type="ARBA" id="ARBA00008791"/>
    </source>
</evidence>
<dbReference type="Pfam" id="PF00582">
    <property type="entry name" value="Usp"/>
    <property type="match status" value="1"/>
</dbReference>
<comment type="caution">
    <text evidence="3">The sequence shown here is derived from an EMBL/GenBank/DDBJ whole genome shotgun (WGS) entry which is preliminary data.</text>
</comment>
<reference evidence="3 4" key="1">
    <citation type="submission" date="2017-01" db="EMBL/GenBank/DDBJ databases">
        <title>Bacillus phylogenomics.</title>
        <authorList>
            <person name="Dunlap C."/>
        </authorList>
    </citation>
    <scope>NUCLEOTIDE SEQUENCE [LARGE SCALE GENOMIC DNA]</scope>
    <source>
        <strain evidence="3 4">NRRL B-41282</strain>
    </source>
</reference>
<gene>
    <name evidence="3" type="ORF">BW143_07285</name>
</gene>
<dbReference type="PANTHER" id="PTHR46268:SF6">
    <property type="entry name" value="UNIVERSAL STRESS PROTEIN UP12"/>
    <property type="match status" value="1"/>
</dbReference>
<dbReference type="RefSeq" id="WP_076760172.1">
    <property type="nucleotide sequence ID" value="NZ_JARMMK010000003.1"/>
</dbReference>
<evidence type="ECO:0000313" key="3">
    <source>
        <dbReference type="EMBL" id="OMI06998.1"/>
    </source>
</evidence>
<dbReference type="PANTHER" id="PTHR46268">
    <property type="entry name" value="STRESS RESPONSE PROTEIN NHAX"/>
    <property type="match status" value="1"/>
</dbReference>
<feature type="domain" description="UspA" evidence="2">
    <location>
        <begin position="1"/>
        <end position="139"/>
    </location>
</feature>
<protein>
    <submittedName>
        <fullName evidence="3">Universal stress protein</fullName>
    </submittedName>
</protein>
<dbReference type="EMBL" id="MTJL01000011">
    <property type="protein sequence ID" value="OMI06998.1"/>
    <property type="molecule type" value="Genomic_DNA"/>
</dbReference>
<evidence type="ECO:0000313" key="4">
    <source>
        <dbReference type="Proteomes" id="UP000187367"/>
    </source>
</evidence>
<name>A0A1R1S295_9BACI</name>
<keyword evidence="4" id="KW-1185">Reference proteome</keyword>
<dbReference type="PRINTS" id="PR01438">
    <property type="entry name" value="UNVRSLSTRESS"/>
</dbReference>
<dbReference type="CDD" id="cd00293">
    <property type="entry name" value="USP-like"/>
    <property type="match status" value="1"/>
</dbReference>
<evidence type="ECO:0000259" key="2">
    <source>
        <dbReference type="Pfam" id="PF00582"/>
    </source>
</evidence>
<proteinExistence type="inferred from homology"/>
<dbReference type="InterPro" id="IPR014729">
    <property type="entry name" value="Rossmann-like_a/b/a_fold"/>
</dbReference>
<dbReference type="SUPFAM" id="SSF52402">
    <property type="entry name" value="Adenine nucleotide alpha hydrolases-like"/>
    <property type="match status" value="1"/>
</dbReference>